<dbReference type="EMBL" id="ML209024">
    <property type="protein sequence ID" value="TFK59301.1"/>
    <property type="molecule type" value="Genomic_DNA"/>
</dbReference>
<keyword evidence="2" id="KW-1185">Reference proteome</keyword>
<reference evidence="1 2" key="1">
    <citation type="journal article" date="2019" name="Nat. Ecol. Evol.">
        <title>Megaphylogeny resolves global patterns of mushroom evolution.</title>
        <authorList>
            <person name="Varga T."/>
            <person name="Krizsan K."/>
            <person name="Foldi C."/>
            <person name="Dima B."/>
            <person name="Sanchez-Garcia M."/>
            <person name="Sanchez-Ramirez S."/>
            <person name="Szollosi G.J."/>
            <person name="Szarkandi J.G."/>
            <person name="Papp V."/>
            <person name="Albert L."/>
            <person name="Andreopoulos W."/>
            <person name="Angelini C."/>
            <person name="Antonin V."/>
            <person name="Barry K.W."/>
            <person name="Bougher N.L."/>
            <person name="Buchanan P."/>
            <person name="Buyck B."/>
            <person name="Bense V."/>
            <person name="Catcheside P."/>
            <person name="Chovatia M."/>
            <person name="Cooper J."/>
            <person name="Damon W."/>
            <person name="Desjardin D."/>
            <person name="Finy P."/>
            <person name="Geml J."/>
            <person name="Haridas S."/>
            <person name="Hughes K."/>
            <person name="Justo A."/>
            <person name="Karasinski D."/>
            <person name="Kautmanova I."/>
            <person name="Kiss B."/>
            <person name="Kocsube S."/>
            <person name="Kotiranta H."/>
            <person name="LaButti K.M."/>
            <person name="Lechner B.E."/>
            <person name="Liimatainen K."/>
            <person name="Lipzen A."/>
            <person name="Lukacs Z."/>
            <person name="Mihaltcheva S."/>
            <person name="Morgado L.N."/>
            <person name="Niskanen T."/>
            <person name="Noordeloos M.E."/>
            <person name="Ohm R.A."/>
            <person name="Ortiz-Santana B."/>
            <person name="Ovrebo C."/>
            <person name="Racz N."/>
            <person name="Riley R."/>
            <person name="Savchenko A."/>
            <person name="Shiryaev A."/>
            <person name="Soop K."/>
            <person name="Spirin V."/>
            <person name="Szebenyi C."/>
            <person name="Tomsovsky M."/>
            <person name="Tulloss R.E."/>
            <person name="Uehling J."/>
            <person name="Grigoriev I.V."/>
            <person name="Vagvolgyi C."/>
            <person name="Papp T."/>
            <person name="Martin F.M."/>
            <person name="Miettinen O."/>
            <person name="Hibbett D.S."/>
            <person name="Nagy L.G."/>
        </authorList>
    </citation>
    <scope>NUCLEOTIDE SEQUENCE [LARGE SCALE GENOMIC DNA]</scope>
    <source>
        <strain evidence="1 2">NL-1719</strain>
    </source>
</reference>
<sequence length="381" mass="42672">MSSNRKARFSTARFAIEPETLSDVTHVSPDSFALVSSKSTYIFSLVSFILGITFMIHFSAPTALVISDPSVPMTNFAYPDGVLLPKFTTVPAYRTAFEAFIAYHVPYNFRRTNPARFLAGDDPSWCFHGTNGTIAIALSQPVLPSHVVIRRDRFGFFGSLPRTITVWGLVAETNYYRLSQVSPRPLMLEKNGHVFARIATADYQVHSPQAFRMDEHIIAADVEFPLMEYQLCPVQKSDLEHIQVEFRGIILYSSVAAIASKVADCGKLPLDLAIQMCMTVDSTLDNKNPTVPVHKGPKRVNYARIGWKSGVILKENGIDSYRLNDRPGILDREVECADFGGLDESNDNVRREREVRRGTDGHVRTVEYEGFERKKVLNSGV</sequence>
<protein>
    <submittedName>
        <fullName evidence="1">Uncharacterized protein</fullName>
    </submittedName>
</protein>
<evidence type="ECO:0000313" key="1">
    <source>
        <dbReference type="EMBL" id="TFK59301.1"/>
    </source>
</evidence>
<evidence type="ECO:0000313" key="2">
    <source>
        <dbReference type="Proteomes" id="UP000308600"/>
    </source>
</evidence>
<proteinExistence type="predicted"/>
<accession>A0ACD3A0U9</accession>
<dbReference type="Proteomes" id="UP000308600">
    <property type="component" value="Unassembled WGS sequence"/>
</dbReference>
<organism evidence="1 2">
    <name type="scientific">Pluteus cervinus</name>
    <dbReference type="NCBI Taxonomy" id="181527"/>
    <lineage>
        <taxon>Eukaryota</taxon>
        <taxon>Fungi</taxon>
        <taxon>Dikarya</taxon>
        <taxon>Basidiomycota</taxon>
        <taxon>Agaricomycotina</taxon>
        <taxon>Agaricomycetes</taxon>
        <taxon>Agaricomycetidae</taxon>
        <taxon>Agaricales</taxon>
        <taxon>Pluteineae</taxon>
        <taxon>Pluteaceae</taxon>
        <taxon>Pluteus</taxon>
    </lineage>
</organism>
<name>A0ACD3A0U9_9AGAR</name>
<gene>
    <name evidence="1" type="ORF">BDN72DRAFT_865269</name>
</gene>